<keyword evidence="2" id="KW-1133">Transmembrane helix</keyword>
<dbReference type="Proteomes" id="UP001595722">
    <property type="component" value="Unassembled WGS sequence"/>
</dbReference>
<feature type="domain" description="GGDEF" evidence="3">
    <location>
        <begin position="200"/>
        <end position="329"/>
    </location>
</feature>
<keyword evidence="5" id="KW-1185">Reference proteome</keyword>
<dbReference type="InterPro" id="IPR050469">
    <property type="entry name" value="Diguanylate_Cyclase"/>
</dbReference>
<name>A0ABV7VSC1_9GAMM</name>
<dbReference type="Gene3D" id="3.30.70.270">
    <property type="match status" value="1"/>
</dbReference>
<accession>A0ABV7VSC1</accession>
<proteinExistence type="predicted"/>
<evidence type="ECO:0000256" key="1">
    <source>
        <dbReference type="ARBA" id="ARBA00012528"/>
    </source>
</evidence>
<feature type="transmembrane region" description="Helical" evidence="2">
    <location>
        <begin position="142"/>
        <end position="159"/>
    </location>
</feature>
<dbReference type="PANTHER" id="PTHR45138:SF6">
    <property type="entry name" value="DIGUANYLATE CYCLASE DGCN"/>
    <property type="match status" value="1"/>
</dbReference>
<dbReference type="CDD" id="cd01949">
    <property type="entry name" value="GGDEF"/>
    <property type="match status" value="1"/>
</dbReference>
<dbReference type="EC" id="2.7.7.65" evidence="1"/>
<dbReference type="PROSITE" id="PS50887">
    <property type="entry name" value="GGDEF"/>
    <property type="match status" value="1"/>
</dbReference>
<feature type="transmembrane region" description="Helical" evidence="2">
    <location>
        <begin position="97"/>
        <end position="130"/>
    </location>
</feature>
<evidence type="ECO:0000256" key="2">
    <source>
        <dbReference type="SAM" id="Phobius"/>
    </source>
</evidence>
<feature type="transmembrane region" description="Helical" evidence="2">
    <location>
        <begin position="12"/>
        <end position="31"/>
    </location>
</feature>
<dbReference type="EMBL" id="JBHRYB010000007">
    <property type="protein sequence ID" value="MFC3680388.1"/>
    <property type="molecule type" value="Genomic_DNA"/>
</dbReference>
<comment type="caution">
    <text evidence="4">The sequence shown here is derived from an EMBL/GenBank/DDBJ whole genome shotgun (WGS) entry which is preliminary data.</text>
</comment>
<feature type="transmembrane region" description="Helical" evidence="2">
    <location>
        <begin position="67"/>
        <end position="85"/>
    </location>
</feature>
<dbReference type="SMART" id="SM00267">
    <property type="entry name" value="GGDEF"/>
    <property type="match status" value="1"/>
</dbReference>
<feature type="transmembrane region" description="Helical" evidence="2">
    <location>
        <begin position="38"/>
        <end position="61"/>
    </location>
</feature>
<reference evidence="5" key="1">
    <citation type="journal article" date="2019" name="Int. J. Syst. Evol. Microbiol.">
        <title>The Global Catalogue of Microorganisms (GCM) 10K type strain sequencing project: providing services to taxonomists for standard genome sequencing and annotation.</title>
        <authorList>
            <consortium name="The Broad Institute Genomics Platform"/>
            <consortium name="The Broad Institute Genome Sequencing Center for Infectious Disease"/>
            <person name="Wu L."/>
            <person name="Ma J."/>
        </authorList>
    </citation>
    <scope>NUCLEOTIDE SEQUENCE [LARGE SCALE GENOMIC DNA]</scope>
    <source>
        <strain evidence="5">KCTC 42424</strain>
    </source>
</reference>
<dbReference type="Pfam" id="PF00990">
    <property type="entry name" value="GGDEF"/>
    <property type="match status" value="1"/>
</dbReference>
<dbReference type="SUPFAM" id="SSF55073">
    <property type="entry name" value="Nucleotide cyclase"/>
    <property type="match status" value="1"/>
</dbReference>
<keyword evidence="2" id="KW-0472">Membrane</keyword>
<evidence type="ECO:0000313" key="5">
    <source>
        <dbReference type="Proteomes" id="UP001595722"/>
    </source>
</evidence>
<gene>
    <name evidence="4" type="ORF">ACFOMG_09795</name>
</gene>
<dbReference type="PANTHER" id="PTHR45138">
    <property type="entry name" value="REGULATORY COMPONENTS OF SENSORY TRANSDUCTION SYSTEM"/>
    <property type="match status" value="1"/>
</dbReference>
<dbReference type="RefSeq" id="WP_376866335.1">
    <property type="nucleotide sequence ID" value="NZ_JBHRYB010000007.1"/>
</dbReference>
<dbReference type="InterPro" id="IPR000160">
    <property type="entry name" value="GGDEF_dom"/>
</dbReference>
<evidence type="ECO:0000259" key="3">
    <source>
        <dbReference type="PROSITE" id="PS50887"/>
    </source>
</evidence>
<keyword evidence="2" id="KW-0812">Transmembrane</keyword>
<dbReference type="InterPro" id="IPR029787">
    <property type="entry name" value="Nucleotide_cyclase"/>
</dbReference>
<organism evidence="4 5">
    <name type="scientific">Bacterioplanoides pacificum</name>
    <dbReference type="NCBI Taxonomy" id="1171596"/>
    <lineage>
        <taxon>Bacteria</taxon>
        <taxon>Pseudomonadati</taxon>
        <taxon>Pseudomonadota</taxon>
        <taxon>Gammaproteobacteria</taxon>
        <taxon>Oceanospirillales</taxon>
        <taxon>Oceanospirillaceae</taxon>
        <taxon>Bacterioplanoides</taxon>
    </lineage>
</organism>
<sequence length="329" mass="37758">MLLDIPQEQLQPRLQMIVYTLAALAVTLLMYDQYRQGLYPLVLSNAIAIPAFLFSAIFIYINRDRQTYAWINYPLILLLVSLALYQLPSYPQQMIHYLYAVPLFSYFCLPIAQATVFNLLVAVCVIVIVWSESNTAYGLRTGTNYLLLLGSAWCFAYLTQLKSESLKRLALTDPESGAYNSRHFVNALEREIARSETTRQQVSLIGLVMEDYRQLIDIHGKRAIQQLLPDFVRRAQEQIRAADDVFRLGDDKFVLILPHCPEDGAIILMERIKRNMQAQTWKPVAEMTLGTAAVTWQAGLDSWELEKRLDMRLKKQKRASLQLAAFQDD</sequence>
<protein>
    <recommendedName>
        <fullName evidence="1">diguanylate cyclase</fullName>
        <ecNumber evidence="1">2.7.7.65</ecNumber>
    </recommendedName>
</protein>
<evidence type="ECO:0000313" key="4">
    <source>
        <dbReference type="EMBL" id="MFC3680388.1"/>
    </source>
</evidence>
<dbReference type="NCBIfam" id="TIGR00254">
    <property type="entry name" value="GGDEF"/>
    <property type="match status" value="1"/>
</dbReference>
<dbReference type="InterPro" id="IPR043128">
    <property type="entry name" value="Rev_trsase/Diguanyl_cyclase"/>
</dbReference>